<evidence type="ECO:0000313" key="1">
    <source>
        <dbReference type="EMBL" id="KAK7149005.1"/>
    </source>
</evidence>
<comment type="caution">
    <text evidence="1">The sequence shown here is derived from an EMBL/GenBank/DDBJ whole genome shotgun (WGS) entry which is preliminary data.</text>
</comment>
<evidence type="ECO:0000313" key="2">
    <source>
        <dbReference type="Proteomes" id="UP001364617"/>
    </source>
</evidence>
<reference evidence="1 2" key="1">
    <citation type="submission" date="2024-02" db="EMBL/GenBank/DDBJ databases">
        <title>Chromosome-level genome assembly of the Eurasian Minnow (Phoxinus phoxinus).</title>
        <authorList>
            <person name="Oriowo T.O."/>
            <person name="Martin S."/>
            <person name="Stange M."/>
            <person name="Chrysostomakis Y."/>
            <person name="Brown T."/>
            <person name="Winkler S."/>
            <person name="Kukowka S."/>
            <person name="Myers E.W."/>
            <person name="Bohne A."/>
        </authorList>
    </citation>
    <scope>NUCLEOTIDE SEQUENCE [LARGE SCALE GENOMIC DNA]</scope>
    <source>
        <strain evidence="1">ZFMK-TIS-60720</strain>
        <tissue evidence="1">Whole Organism</tissue>
    </source>
</reference>
<dbReference type="AlphaFoldDB" id="A0AAN9CV93"/>
<sequence length="121" mass="13723">MLFLAANTLWEVIHIFRYLTDALGFKTQRKPPGPSSVAVTYRKKIAQDFEIWGHASQRIISYRKTEKRALDLPVQTNISSDTLGDVALKTLQAILPPLPYKTGCKMVRPSYQEAKQAFVDL</sequence>
<dbReference type="EMBL" id="JAYKXH010000013">
    <property type="protein sequence ID" value="KAK7149005.1"/>
    <property type="molecule type" value="Genomic_DNA"/>
</dbReference>
<keyword evidence="2" id="KW-1185">Reference proteome</keyword>
<dbReference type="Proteomes" id="UP001364617">
    <property type="component" value="Unassembled WGS sequence"/>
</dbReference>
<accession>A0AAN9CV93</accession>
<protein>
    <submittedName>
        <fullName evidence="1">Uncharacterized protein</fullName>
    </submittedName>
</protein>
<gene>
    <name evidence="1" type="ORF">R3I93_013118</name>
</gene>
<organism evidence="1 2">
    <name type="scientific">Phoxinus phoxinus</name>
    <name type="common">Eurasian minnow</name>
    <dbReference type="NCBI Taxonomy" id="58324"/>
    <lineage>
        <taxon>Eukaryota</taxon>
        <taxon>Metazoa</taxon>
        <taxon>Chordata</taxon>
        <taxon>Craniata</taxon>
        <taxon>Vertebrata</taxon>
        <taxon>Euteleostomi</taxon>
        <taxon>Actinopterygii</taxon>
        <taxon>Neopterygii</taxon>
        <taxon>Teleostei</taxon>
        <taxon>Ostariophysi</taxon>
        <taxon>Cypriniformes</taxon>
        <taxon>Leuciscidae</taxon>
        <taxon>Phoxininae</taxon>
        <taxon>Phoxinus</taxon>
    </lineage>
</organism>
<name>A0AAN9CV93_9TELE</name>
<proteinExistence type="predicted"/>